<dbReference type="AlphaFoldDB" id="A0A2H5EU49"/>
<sequence>MTALKQNRLGPNGPLVTELGLGCASLAGIFHPVSEAQARATVDTALQAGIGYFDTAPFYGHGLSEHRVGAALRGQDAVISTKVGRILRPGAAPDAGAWVEALPFTPVYDYSHDGVMRSIEDSLQRLGRDRIDIAYIHDIGTLTHGPVDGPEQFATAMDGGYRALDNLRAAGVVGAIGLGVNETQVCLDALRYGQWDAFLLAGRYTLLEQAPLDDLFPACASAGTDLVIGGPFNSGVLAGGDTFDYGTVPPPIAARIGAIRAVCDAYSVDLPAAALAFCRAHPLVKSTIPGPRSPEELAEIINWWNAPIPPAFWATLKAEGLLREDAPTPRN</sequence>
<dbReference type="EMBL" id="CP025430">
    <property type="protein sequence ID" value="AUH62822.1"/>
    <property type="molecule type" value="Genomic_DNA"/>
</dbReference>
<accession>A0A2H5EU49</accession>
<dbReference type="PANTHER" id="PTHR42686:SF1">
    <property type="entry name" value="GH17980P-RELATED"/>
    <property type="match status" value="1"/>
</dbReference>
<dbReference type="Proteomes" id="UP000234530">
    <property type="component" value="Chromosome"/>
</dbReference>
<evidence type="ECO:0000313" key="2">
    <source>
        <dbReference type="EMBL" id="AUH62822.1"/>
    </source>
</evidence>
<keyword evidence="3" id="KW-1185">Reference proteome</keyword>
<proteinExistence type="predicted"/>
<evidence type="ECO:0000259" key="1">
    <source>
        <dbReference type="Pfam" id="PF00248"/>
    </source>
</evidence>
<name>A0A2H5EU49_9RHOB</name>
<reference evidence="2 3" key="1">
    <citation type="journal article" date="2013" name="Antonie Van Leeuwenhoek">
        <title>Paracoccus zhejiangensis sp. nov., isolated from activated sludge in wastewater-treatment system.</title>
        <authorList>
            <person name="Wu Z.G."/>
            <person name="Zhang D.F."/>
            <person name="Liu Y.L."/>
            <person name="Wang F."/>
            <person name="Jiang X."/>
            <person name="Li C."/>
            <person name="Li S.P."/>
            <person name="Hong Q."/>
            <person name="Li W.J."/>
        </authorList>
    </citation>
    <scope>NUCLEOTIDE SEQUENCE [LARGE SCALE GENOMIC DNA]</scope>
    <source>
        <strain evidence="2 3">J6</strain>
    </source>
</reference>
<feature type="domain" description="NADP-dependent oxidoreductase" evidence="1">
    <location>
        <begin position="18"/>
        <end position="317"/>
    </location>
</feature>
<dbReference type="RefSeq" id="WP_101750866.1">
    <property type="nucleotide sequence ID" value="NZ_CP025430.1"/>
</dbReference>
<dbReference type="InterPro" id="IPR036812">
    <property type="entry name" value="NAD(P)_OxRdtase_dom_sf"/>
</dbReference>
<dbReference type="Pfam" id="PF00248">
    <property type="entry name" value="Aldo_ket_red"/>
    <property type="match status" value="1"/>
</dbReference>
<gene>
    <name evidence="2" type="ORF">CX676_00475</name>
</gene>
<dbReference type="OrthoDB" id="9768851at2"/>
<dbReference type="GO" id="GO:0005829">
    <property type="term" value="C:cytosol"/>
    <property type="evidence" value="ECO:0007669"/>
    <property type="project" value="TreeGrafter"/>
</dbReference>
<dbReference type="PANTHER" id="PTHR42686">
    <property type="entry name" value="GH17980P-RELATED"/>
    <property type="match status" value="1"/>
</dbReference>
<dbReference type="InterPro" id="IPR020471">
    <property type="entry name" value="AKR"/>
</dbReference>
<dbReference type="Gene3D" id="3.20.20.100">
    <property type="entry name" value="NADP-dependent oxidoreductase domain"/>
    <property type="match status" value="1"/>
</dbReference>
<dbReference type="SUPFAM" id="SSF51430">
    <property type="entry name" value="NAD(P)-linked oxidoreductase"/>
    <property type="match status" value="1"/>
</dbReference>
<evidence type="ECO:0000313" key="3">
    <source>
        <dbReference type="Proteomes" id="UP000234530"/>
    </source>
</evidence>
<dbReference type="GO" id="GO:0016491">
    <property type="term" value="F:oxidoreductase activity"/>
    <property type="evidence" value="ECO:0007669"/>
    <property type="project" value="InterPro"/>
</dbReference>
<dbReference type="KEGG" id="pzh:CX676_00475"/>
<organism evidence="2 3">
    <name type="scientific">Paracoccus zhejiangensis</name>
    <dbReference type="NCBI Taxonomy" id="1077935"/>
    <lineage>
        <taxon>Bacteria</taxon>
        <taxon>Pseudomonadati</taxon>
        <taxon>Pseudomonadota</taxon>
        <taxon>Alphaproteobacteria</taxon>
        <taxon>Rhodobacterales</taxon>
        <taxon>Paracoccaceae</taxon>
        <taxon>Paracoccus</taxon>
    </lineage>
</organism>
<dbReference type="InterPro" id="IPR023210">
    <property type="entry name" value="NADP_OxRdtase_dom"/>
</dbReference>
<protein>
    <submittedName>
        <fullName evidence="2">Pyridoxal 4-dehydrogenase</fullName>
    </submittedName>
</protein>